<keyword evidence="1" id="KW-0472">Membrane</keyword>
<comment type="caution">
    <text evidence="2">The sequence shown here is derived from an EMBL/GenBank/DDBJ whole genome shotgun (WGS) entry which is preliminary data.</text>
</comment>
<evidence type="ECO:0000313" key="3">
    <source>
        <dbReference type="Proteomes" id="UP001162029"/>
    </source>
</evidence>
<dbReference type="GO" id="GO:0047560">
    <property type="term" value="F:3-dehydrosphinganine reductase activity"/>
    <property type="evidence" value="ECO:0007669"/>
    <property type="project" value="TreeGrafter"/>
</dbReference>
<protein>
    <submittedName>
        <fullName evidence="2">Uncharacterized protein</fullName>
    </submittedName>
</protein>
<dbReference type="GO" id="GO:0005789">
    <property type="term" value="C:endoplasmic reticulum membrane"/>
    <property type="evidence" value="ECO:0007669"/>
    <property type="project" value="TreeGrafter"/>
</dbReference>
<reference evidence="2" key="1">
    <citation type="submission" date="2022-12" db="EMBL/GenBank/DDBJ databases">
        <authorList>
            <person name="Webb A."/>
        </authorList>
    </citation>
    <scope>NUCLEOTIDE SEQUENCE</scope>
    <source>
        <strain evidence="2">Pd1</strain>
    </source>
</reference>
<evidence type="ECO:0000256" key="1">
    <source>
        <dbReference type="SAM" id="Phobius"/>
    </source>
</evidence>
<sequence>MARVMDHVVCSAGFAAPGYFIYSGSALPAMVQRSEEVGQDGHIVSGVLDLDSSRGLATLNTLLPKNRTKPSETKTIEGVSEPVHPDKVVQSLINGVSDGQFSITNDPMIFVLRVLANGVAPRYNTMMETIMLMLFIPIQVGFGFFMDYIVWQTKHARENKSKDE</sequence>
<dbReference type="PANTHER" id="PTHR43550">
    <property type="entry name" value="3-KETODIHYDROSPHINGOSINE REDUCTASE"/>
    <property type="match status" value="1"/>
</dbReference>
<dbReference type="GO" id="GO:0006666">
    <property type="term" value="P:3-keto-sphinganine metabolic process"/>
    <property type="evidence" value="ECO:0007669"/>
    <property type="project" value="TreeGrafter"/>
</dbReference>
<dbReference type="Proteomes" id="UP001162029">
    <property type="component" value="Unassembled WGS sequence"/>
</dbReference>
<keyword evidence="1" id="KW-1133">Transmembrane helix</keyword>
<dbReference type="GO" id="GO:0030148">
    <property type="term" value="P:sphingolipid biosynthetic process"/>
    <property type="evidence" value="ECO:0007669"/>
    <property type="project" value="TreeGrafter"/>
</dbReference>
<dbReference type="AlphaFoldDB" id="A0AAV0VBU7"/>
<accession>A0AAV0VBU7</accession>
<gene>
    <name evidence="2" type="ORF">PDE001_LOCUS11087</name>
</gene>
<evidence type="ECO:0000313" key="2">
    <source>
        <dbReference type="EMBL" id="CAI5746067.1"/>
    </source>
</evidence>
<keyword evidence="1" id="KW-0812">Transmembrane</keyword>
<name>A0AAV0VBU7_9STRA</name>
<feature type="transmembrane region" description="Helical" evidence="1">
    <location>
        <begin position="130"/>
        <end position="151"/>
    </location>
</feature>
<dbReference type="PANTHER" id="PTHR43550:SF3">
    <property type="entry name" value="3-KETODIHYDROSPHINGOSINE REDUCTASE"/>
    <property type="match status" value="1"/>
</dbReference>
<keyword evidence="3" id="KW-1185">Reference proteome</keyword>
<proteinExistence type="predicted"/>
<dbReference type="EMBL" id="CANTFM010002351">
    <property type="protein sequence ID" value="CAI5746067.1"/>
    <property type="molecule type" value="Genomic_DNA"/>
</dbReference>
<organism evidence="2 3">
    <name type="scientific">Peronospora destructor</name>
    <dbReference type="NCBI Taxonomy" id="86335"/>
    <lineage>
        <taxon>Eukaryota</taxon>
        <taxon>Sar</taxon>
        <taxon>Stramenopiles</taxon>
        <taxon>Oomycota</taxon>
        <taxon>Peronosporomycetes</taxon>
        <taxon>Peronosporales</taxon>
        <taxon>Peronosporaceae</taxon>
        <taxon>Peronospora</taxon>
    </lineage>
</organism>